<keyword evidence="4 5" id="KW-0546">Nucleotide metabolism</keyword>
<dbReference type="GO" id="GO:0000034">
    <property type="term" value="F:adenine deaminase activity"/>
    <property type="evidence" value="ECO:0007669"/>
    <property type="project" value="UniProtKB-UniRule"/>
</dbReference>
<dbReference type="AlphaFoldDB" id="A0A087AEE6"/>
<dbReference type="GO" id="GO:0009117">
    <property type="term" value="P:nucleotide metabolic process"/>
    <property type="evidence" value="ECO:0007669"/>
    <property type="project" value="UniProtKB-KW"/>
</dbReference>
<dbReference type="NCBIfam" id="TIGR01430">
    <property type="entry name" value="aden_deam"/>
    <property type="match status" value="1"/>
</dbReference>
<evidence type="ECO:0000313" key="7">
    <source>
        <dbReference type="EMBL" id="KFI57146.1"/>
    </source>
</evidence>
<evidence type="ECO:0000256" key="5">
    <source>
        <dbReference type="HAMAP-Rule" id="MF_01962"/>
    </source>
</evidence>
<dbReference type="PANTHER" id="PTHR43114">
    <property type="entry name" value="ADENINE DEAMINASE"/>
    <property type="match status" value="1"/>
</dbReference>
<keyword evidence="2 5" id="KW-0378">Hydrolase</keyword>
<feature type="binding site" evidence="5">
    <location>
        <position position="209"/>
    </location>
    <ligand>
        <name>Zn(2+)</name>
        <dbReference type="ChEBI" id="CHEBI:29105"/>
        <note>catalytic</note>
    </ligand>
</feature>
<comment type="cofactor">
    <cofactor evidence="5">
        <name>Zn(2+)</name>
        <dbReference type="ChEBI" id="CHEBI:29105"/>
    </cofactor>
    <text evidence="5">Binds 1 zinc ion per subunit.</text>
</comment>
<dbReference type="HAMAP" id="MF_01962">
    <property type="entry name" value="Adenine_deaminase"/>
    <property type="match status" value="1"/>
</dbReference>
<comment type="similarity">
    <text evidence="5">Belongs to the metallo-dependent hydrolases superfamily. Adenosine and AMP deaminases family. Adenine deaminase type 2 subfamily.</text>
</comment>
<dbReference type="SUPFAM" id="SSF51556">
    <property type="entry name" value="Metallo-dependent hydrolases"/>
    <property type="match status" value="1"/>
</dbReference>
<evidence type="ECO:0000256" key="1">
    <source>
        <dbReference type="ARBA" id="ARBA00022723"/>
    </source>
</evidence>
<dbReference type="GO" id="GO:0006146">
    <property type="term" value="P:adenine catabolic process"/>
    <property type="evidence" value="ECO:0007669"/>
    <property type="project" value="UniProtKB-UniRule"/>
</dbReference>
<dbReference type="RefSeq" id="WP_051354911.1">
    <property type="nucleotide sequence ID" value="NZ_JGYU01000006.1"/>
</dbReference>
<protein>
    <recommendedName>
        <fullName evidence="5">Adenine deaminase</fullName>
        <shortName evidence="5">ADE</shortName>
        <ecNumber evidence="5">3.5.4.2</ecNumber>
    </recommendedName>
    <alternativeName>
        <fullName evidence="5">Adenine aminohydrolase</fullName>
        <shortName evidence="5">AAH</shortName>
    </alternativeName>
</protein>
<dbReference type="Pfam" id="PF00962">
    <property type="entry name" value="A_deaminase"/>
    <property type="match status" value="1"/>
</dbReference>
<comment type="function">
    <text evidence="5">Catalyzes the hydrolytic deamination of adenine to hypoxanthine. Plays an important role in the purine salvage pathway and in nitrogen catabolism.</text>
</comment>
<sequence length="350" mass="38920">MNDTNDTTNDDEKTARDALATMPKAELHLHIEGTLEPELAFELARRNDVPLPWGTLDELRAQYRFENLQSFLDLYYALMRTLRTADDFRDLMLAYLRRAAADGVMHAEIFFDPQVHAFTDHVAYDDVLDGLREGLRIGEKRYGVTGALILSLVRDMDVATADRILDMAQARKDEIVGIGLDSAEVGYPPSMFVDQFARARSFGWHAVAHAGEEGPADYIRQALDLLHAERIDHGIHVLDDDELEARLIRDRIPLTCCPLSNLRLQVVGSIDDHPLPRMVRDGLVCTINSDDPAYFGGYAAANYAALAGAGMPPDTLAALAANSIEASFADDADKERMRARLADWRDAHGL</sequence>
<evidence type="ECO:0000256" key="4">
    <source>
        <dbReference type="ARBA" id="ARBA00023080"/>
    </source>
</evidence>
<feature type="binding site" evidence="5">
    <location>
        <position position="290"/>
    </location>
    <ligand>
        <name>Zn(2+)</name>
        <dbReference type="ChEBI" id="CHEBI:29105"/>
        <note>catalytic</note>
    </ligand>
</feature>
<organism evidence="7 8">
    <name type="scientific">Bifidobacterium choerinum</name>
    <dbReference type="NCBI Taxonomy" id="35760"/>
    <lineage>
        <taxon>Bacteria</taxon>
        <taxon>Bacillati</taxon>
        <taxon>Actinomycetota</taxon>
        <taxon>Actinomycetes</taxon>
        <taxon>Bifidobacteriales</taxon>
        <taxon>Bifidobacteriaceae</taxon>
        <taxon>Bifidobacterium</taxon>
    </lineage>
</organism>
<dbReference type="GO" id="GO:0008270">
    <property type="term" value="F:zinc ion binding"/>
    <property type="evidence" value="ECO:0007669"/>
    <property type="project" value="UniProtKB-UniRule"/>
</dbReference>
<gene>
    <name evidence="7" type="ORF">BCHO_1178</name>
</gene>
<feature type="site" description="Important for catalytic activity" evidence="5">
    <location>
        <position position="233"/>
    </location>
</feature>
<dbReference type="GO" id="GO:0043103">
    <property type="term" value="P:hypoxanthine salvage"/>
    <property type="evidence" value="ECO:0007669"/>
    <property type="project" value="UniProtKB-UniRule"/>
</dbReference>
<name>A0A087AEE6_9BIFI</name>
<evidence type="ECO:0000256" key="2">
    <source>
        <dbReference type="ARBA" id="ARBA00022801"/>
    </source>
</evidence>
<dbReference type="eggNOG" id="COG1816">
    <property type="taxonomic scope" value="Bacteria"/>
</dbReference>
<feature type="active site" description="Proton donor" evidence="5">
    <location>
        <position position="212"/>
    </location>
</feature>
<feature type="binding site" evidence="5">
    <location>
        <position position="291"/>
    </location>
    <ligand>
        <name>substrate</name>
    </ligand>
</feature>
<feature type="domain" description="Adenosine deaminase" evidence="6">
    <location>
        <begin position="23"/>
        <end position="344"/>
    </location>
</feature>
<dbReference type="OrthoDB" id="105475at2"/>
<dbReference type="EMBL" id="JGYU01000006">
    <property type="protein sequence ID" value="KFI57146.1"/>
    <property type="molecule type" value="Genomic_DNA"/>
</dbReference>
<dbReference type="PANTHER" id="PTHR43114:SF6">
    <property type="entry name" value="ADENINE DEAMINASE"/>
    <property type="match status" value="1"/>
</dbReference>
<evidence type="ECO:0000256" key="3">
    <source>
        <dbReference type="ARBA" id="ARBA00022833"/>
    </source>
</evidence>
<dbReference type="InterPro" id="IPR032466">
    <property type="entry name" value="Metal_Hydrolase"/>
</dbReference>
<dbReference type="Proteomes" id="UP000028995">
    <property type="component" value="Unassembled WGS sequence"/>
</dbReference>
<keyword evidence="3 5" id="KW-0862">Zinc</keyword>
<feature type="binding site" evidence="5">
    <location>
        <position position="28"/>
    </location>
    <ligand>
        <name>Zn(2+)</name>
        <dbReference type="ChEBI" id="CHEBI:29105"/>
        <note>catalytic</note>
    </ligand>
</feature>
<keyword evidence="8" id="KW-1185">Reference proteome</keyword>
<keyword evidence="1 5" id="KW-0479">Metal-binding</keyword>
<evidence type="ECO:0000259" key="6">
    <source>
        <dbReference type="Pfam" id="PF00962"/>
    </source>
</evidence>
<dbReference type="EC" id="3.5.4.2" evidence="5"/>
<dbReference type="InterPro" id="IPR001365">
    <property type="entry name" value="A_deaminase_dom"/>
</dbReference>
<proteinExistence type="inferred from homology"/>
<dbReference type="Gene3D" id="3.20.20.140">
    <property type="entry name" value="Metal-dependent hydrolases"/>
    <property type="match status" value="1"/>
</dbReference>
<dbReference type="STRING" id="35760.BCHO_1178"/>
<reference evidence="7 8" key="1">
    <citation type="submission" date="2014-03" db="EMBL/GenBank/DDBJ databases">
        <title>Genomics of Bifidobacteria.</title>
        <authorList>
            <person name="Ventura M."/>
            <person name="Milani C."/>
            <person name="Lugli G.A."/>
        </authorList>
    </citation>
    <scope>NUCLEOTIDE SEQUENCE [LARGE SCALE GENOMIC DNA]</scope>
    <source>
        <strain evidence="7 8">LMG 10510</strain>
    </source>
</reference>
<accession>A0A087AEE6</accession>
<dbReference type="NCBIfam" id="NF006850">
    <property type="entry name" value="PRK09358.1-6"/>
    <property type="match status" value="1"/>
</dbReference>
<dbReference type="InterPro" id="IPR028892">
    <property type="entry name" value="ADE"/>
</dbReference>
<dbReference type="InterPro" id="IPR006330">
    <property type="entry name" value="Ado/ade_deaminase"/>
</dbReference>
<feature type="binding site" evidence="5">
    <location>
        <position position="30"/>
    </location>
    <ligand>
        <name>Zn(2+)</name>
        <dbReference type="ChEBI" id="CHEBI:29105"/>
        <note>catalytic</note>
    </ligand>
</feature>
<dbReference type="GO" id="GO:0005829">
    <property type="term" value="C:cytosol"/>
    <property type="evidence" value="ECO:0007669"/>
    <property type="project" value="TreeGrafter"/>
</dbReference>
<evidence type="ECO:0000313" key="8">
    <source>
        <dbReference type="Proteomes" id="UP000028995"/>
    </source>
</evidence>
<comment type="caution">
    <text evidence="7">The sequence shown here is derived from an EMBL/GenBank/DDBJ whole genome shotgun (WGS) entry which is preliminary data.</text>
</comment>
<comment type="catalytic activity">
    <reaction evidence="5">
        <text>adenine + H2O + H(+) = hypoxanthine + NH4(+)</text>
        <dbReference type="Rhea" id="RHEA:23688"/>
        <dbReference type="ChEBI" id="CHEBI:15377"/>
        <dbReference type="ChEBI" id="CHEBI:15378"/>
        <dbReference type="ChEBI" id="CHEBI:16708"/>
        <dbReference type="ChEBI" id="CHEBI:17368"/>
        <dbReference type="ChEBI" id="CHEBI:28938"/>
        <dbReference type="EC" id="3.5.4.2"/>
    </reaction>
</comment>